<name>A0A1N7S0U7_9BURK</name>
<feature type="compositionally biased region" description="Basic residues" evidence="1">
    <location>
        <begin position="54"/>
        <end position="72"/>
    </location>
</feature>
<feature type="region of interest" description="Disordered" evidence="1">
    <location>
        <begin position="252"/>
        <end position="284"/>
    </location>
</feature>
<feature type="compositionally biased region" description="Basic residues" evidence="1">
    <location>
        <begin position="18"/>
        <end position="28"/>
    </location>
</feature>
<evidence type="ECO:0000313" key="3">
    <source>
        <dbReference type="Proteomes" id="UP000187012"/>
    </source>
</evidence>
<dbReference type="EMBL" id="CYGX02000027">
    <property type="protein sequence ID" value="SIT41019.1"/>
    <property type="molecule type" value="Genomic_DNA"/>
</dbReference>
<gene>
    <name evidence="2" type="ORF">BN2475_270226</name>
</gene>
<feature type="region of interest" description="Disordered" evidence="1">
    <location>
        <begin position="51"/>
        <end position="93"/>
    </location>
</feature>
<proteinExistence type="predicted"/>
<feature type="region of interest" description="Disordered" evidence="1">
    <location>
        <begin position="1"/>
        <end position="32"/>
    </location>
</feature>
<feature type="compositionally biased region" description="Basic and acidic residues" evidence="1">
    <location>
        <begin position="253"/>
        <end position="263"/>
    </location>
</feature>
<dbReference type="AlphaFoldDB" id="A0A1N7S0U7"/>
<accession>A0A1N7S0U7</accession>
<reference evidence="2 3" key="1">
    <citation type="submission" date="2016-12" db="EMBL/GenBank/DDBJ databases">
        <authorList>
            <person name="Song W.-J."/>
            <person name="Kurnit D.M."/>
        </authorList>
    </citation>
    <scope>NUCLEOTIDE SEQUENCE [LARGE SCALE GENOMIC DNA]</scope>
    <source>
        <strain evidence="2 3">STM7296</strain>
    </source>
</reference>
<organism evidence="2 3">
    <name type="scientific">Paraburkholderia ribeironis</name>
    <dbReference type="NCBI Taxonomy" id="1247936"/>
    <lineage>
        <taxon>Bacteria</taxon>
        <taxon>Pseudomonadati</taxon>
        <taxon>Pseudomonadota</taxon>
        <taxon>Betaproteobacteria</taxon>
        <taxon>Burkholderiales</taxon>
        <taxon>Burkholderiaceae</taxon>
        <taxon>Paraburkholderia</taxon>
    </lineage>
</organism>
<dbReference type="Proteomes" id="UP000187012">
    <property type="component" value="Unassembled WGS sequence"/>
</dbReference>
<protein>
    <submittedName>
        <fullName evidence="2">Uncharacterized protein</fullName>
    </submittedName>
</protein>
<feature type="compositionally biased region" description="Basic residues" evidence="1">
    <location>
        <begin position="1"/>
        <end position="11"/>
    </location>
</feature>
<evidence type="ECO:0000313" key="2">
    <source>
        <dbReference type="EMBL" id="SIT41019.1"/>
    </source>
</evidence>
<evidence type="ECO:0000256" key="1">
    <source>
        <dbReference type="SAM" id="MobiDB-lite"/>
    </source>
</evidence>
<keyword evidence="3" id="KW-1185">Reference proteome</keyword>
<sequence>MDRYPRVRRSAHPADRSRTRKRRARRADRRALPRRTLLCARLSAIRAAECGQGRRARRRRTARATRRNRRAHGGRETVAQVQRPRRSEVSRTRARGAGRLAGFERSRGVEARQTDRTRLRLPDHAAGIIRRRTQRFIERRRARARMTYSRLTYSRLTYGRLTYGRLTYSRLTYGRMTYGRVAYGRVTSASHPGQTADAGSLARTPRRDSLQSDFVLADGALRQFRQLTRPCSRQRHECTVRYAHESLVSVSPAERRHDDFHRNERTRRRERRGESGPGLSRFRL</sequence>